<keyword evidence="1" id="KW-1133">Transmembrane helix</keyword>
<feature type="non-terminal residue" evidence="2">
    <location>
        <position position="131"/>
    </location>
</feature>
<evidence type="ECO:0000313" key="3">
    <source>
        <dbReference type="Proteomes" id="UP000034562"/>
    </source>
</evidence>
<keyword evidence="1" id="KW-0472">Membrane</keyword>
<evidence type="ECO:0000256" key="1">
    <source>
        <dbReference type="SAM" id="Phobius"/>
    </source>
</evidence>
<feature type="transmembrane region" description="Helical" evidence="1">
    <location>
        <begin position="21"/>
        <end position="39"/>
    </location>
</feature>
<dbReference type="Proteomes" id="UP000034562">
    <property type="component" value="Unassembled WGS sequence"/>
</dbReference>
<evidence type="ECO:0008006" key="4">
    <source>
        <dbReference type="Google" id="ProtNLM"/>
    </source>
</evidence>
<reference evidence="2 3" key="1">
    <citation type="journal article" date="2015" name="Nature">
        <title>rRNA introns, odd ribosomes, and small enigmatic genomes across a large radiation of phyla.</title>
        <authorList>
            <person name="Brown C.T."/>
            <person name="Hug L.A."/>
            <person name="Thomas B.C."/>
            <person name="Sharon I."/>
            <person name="Castelle C.J."/>
            <person name="Singh A."/>
            <person name="Wilkins M.J."/>
            <person name="Williams K.H."/>
            <person name="Banfield J.F."/>
        </authorList>
    </citation>
    <scope>NUCLEOTIDE SEQUENCE [LARGE SCALE GENOMIC DNA]</scope>
</reference>
<dbReference type="STRING" id="1618563.UU12_C0028G0008"/>
<accession>A0A0G0SZI7</accession>
<evidence type="ECO:0000313" key="2">
    <source>
        <dbReference type="EMBL" id="KKR70154.1"/>
    </source>
</evidence>
<proteinExistence type="predicted"/>
<protein>
    <recommendedName>
        <fullName evidence="4">Glycosyltransferase RgtA/B/C/D-like domain-containing protein</fullName>
    </recommendedName>
</protein>
<gene>
    <name evidence="2" type="ORF">UU12_C0028G0008</name>
</gene>
<dbReference type="EMBL" id="LBZK01000028">
    <property type="protein sequence ID" value="KKR70154.1"/>
    <property type="molecule type" value="Genomic_DNA"/>
</dbReference>
<organism evidence="2 3">
    <name type="scientific">Candidatus Woesebacteria bacterium GW2011_GWA2_40_7b</name>
    <dbReference type="NCBI Taxonomy" id="1618563"/>
    <lineage>
        <taxon>Bacteria</taxon>
        <taxon>Candidatus Woeseibacteriota</taxon>
    </lineage>
</organism>
<keyword evidence="1" id="KW-0812">Transmembrane</keyword>
<dbReference type="AlphaFoldDB" id="A0A0G0SZI7"/>
<name>A0A0G0SZI7_9BACT</name>
<feature type="transmembrane region" description="Helical" evidence="1">
    <location>
        <begin position="101"/>
        <end position="121"/>
    </location>
</feature>
<comment type="caution">
    <text evidence="2">The sequence shown here is derived from an EMBL/GenBank/DDBJ whole genome shotgun (WGS) entry which is preliminary data.</text>
</comment>
<sequence>MKFDLWHLLLNIRDFIKQNKFECFLLLIILAVAAFFRLYKIDQYMTFLGDEGRDVIIVRRIFTEVHPPLIGPGTSVGNMYLGPLYYYMMAPALLLANFSPVGPAVMVVILGVLTVFLIWFIGRKWFSKVAG</sequence>